<sequence length="105" mass="11591">MNSILDLISNHPYAVGSAVAFLVALLKLTKWGRAQGEALDMLVNIIEEHNSKPIKREVAEASQRGTQGAADAIDNAVRKADRRKTPRPFLERAAMELLRGWGRKA</sequence>
<dbReference type="EMBL" id="CP071793">
    <property type="protein sequence ID" value="QTD49668.1"/>
    <property type="molecule type" value="Genomic_DNA"/>
</dbReference>
<gene>
    <name evidence="1" type="ORF">J3U87_29140</name>
</gene>
<keyword evidence="2" id="KW-1185">Reference proteome</keyword>
<organism evidence="1 2">
    <name type="scientific">Sulfidibacter corallicola</name>
    <dbReference type="NCBI Taxonomy" id="2818388"/>
    <lineage>
        <taxon>Bacteria</taxon>
        <taxon>Pseudomonadati</taxon>
        <taxon>Acidobacteriota</taxon>
        <taxon>Holophagae</taxon>
        <taxon>Acanthopleuribacterales</taxon>
        <taxon>Acanthopleuribacteraceae</taxon>
        <taxon>Sulfidibacter</taxon>
    </lineage>
</organism>
<evidence type="ECO:0000313" key="2">
    <source>
        <dbReference type="Proteomes" id="UP000663929"/>
    </source>
</evidence>
<dbReference type="Proteomes" id="UP000663929">
    <property type="component" value="Chromosome"/>
</dbReference>
<evidence type="ECO:0000313" key="1">
    <source>
        <dbReference type="EMBL" id="QTD49668.1"/>
    </source>
</evidence>
<dbReference type="AlphaFoldDB" id="A0A8A4TLC9"/>
<protein>
    <submittedName>
        <fullName evidence="1">Uncharacterized protein</fullName>
    </submittedName>
</protein>
<reference evidence="1" key="1">
    <citation type="submission" date="2021-03" db="EMBL/GenBank/DDBJ databases">
        <title>Acanthopleuribacteraceae sp. M133.</title>
        <authorList>
            <person name="Wang G."/>
        </authorList>
    </citation>
    <scope>NUCLEOTIDE SEQUENCE</scope>
    <source>
        <strain evidence="1">M133</strain>
    </source>
</reference>
<proteinExistence type="predicted"/>
<name>A0A8A4TLC9_SULCO</name>
<accession>A0A8A4TLC9</accession>
<dbReference type="KEGG" id="scor:J3U87_29140"/>
<dbReference type="RefSeq" id="WP_237379300.1">
    <property type="nucleotide sequence ID" value="NZ_CP071793.1"/>
</dbReference>